<accession>A0A7C9A9H7</accession>
<organism evidence="2">
    <name type="scientific">Opuntia streptacantha</name>
    <name type="common">Prickly pear cactus</name>
    <name type="synonym">Opuntia cardona</name>
    <dbReference type="NCBI Taxonomy" id="393608"/>
    <lineage>
        <taxon>Eukaryota</taxon>
        <taxon>Viridiplantae</taxon>
        <taxon>Streptophyta</taxon>
        <taxon>Embryophyta</taxon>
        <taxon>Tracheophyta</taxon>
        <taxon>Spermatophyta</taxon>
        <taxon>Magnoliopsida</taxon>
        <taxon>eudicotyledons</taxon>
        <taxon>Gunneridae</taxon>
        <taxon>Pentapetalae</taxon>
        <taxon>Caryophyllales</taxon>
        <taxon>Cactineae</taxon>
        <taxon>Cactaceae</taxon>
        <taxon>Opuntioideae</taxon>
        <taxon>Opuntia</taxon>
    </lineage>
</organism>
<protein>
    <submittedName>
        <fullName evidence="2">Uncharacterized protein</fullName>
    </submittedName>
</protein>
<feature type="transmembrane region" description="Helical" evidence="1">
    <location>
        <begin position="63"/>
        <end position="86"/>
    </location>
</feature>
<evidence type="ECO:0000256" key="1">
    <source>
        <dbReference type="SAM" id="Phobius"/>
    </source>
</evidence>
<keyword evidence="1" id="KW-0812">Transmembrane</keyword>
<evidence type="ECO:0000313" key="2">
    <source>
        <dbReference type="EMBL" id="MBA4660853.1"/>
    </source>
</evidence>
<name>A0A7C9A9H7_OPUST</name>
<feature type="transmembrane region" description="Helical" evidence="1">
    <location>
        <begin position="28"/>
        <end position="51"/>
    </location>
</feature>
<dbReference type="AlphaFoldDB" id="A0A7C9A9H7"/>
<dbReference type="EMBL" id="GISG01210061">
    <property type="protein sequence ID" value="MBA4660853.1"/>
    <property type="molecule type" value="Transcribed_RNA"/>
</dbReference>
<sequence length="102" mass="11558">MSSRGYTPFNLETLEDVILWVLFDGSVVILRLFMFLGVLGCFLFSLHVALANEGRQTSERHSVFLTYVPYEIFAICVILFVCSSFMPLGNESALDRAFLMGY</sequence>
<keyword evidence="1" id="KW-1133">Transmembrane helix</keyword>
<proteinExistence type="predicted"/>
<reference evidence="2" key="1">
    <citation type="journal article" date="2013" name="J. Plant Res.">
        <title>Effect of fungi and light on seed germination of three Opuntia species from semiarid lands of central Mexico.</title>
        <authorList>
            <person name="Delgado-Sanchez P."/>
            <person name="Jimenez-Bremont J.F."/>
            <person name="Guerrero-Gonzalez Mde L."/>
            <person name="Flores J."/>
        </authorList>
    </citation>
    <scope>NUCLEOTIDE SEQUENCE</scope>
    <source>
        <tissue evidence="2">Cladode</tissue>
    </source>
</reference>
<reference evidence="2" key="2">
    <citation type="submission" date="2020-07" db="EMBL/GenBank/DDBJ databases">
        <authorList>
            <person name="Vera ALvarez R."/>
            <person name="Arias-Moreno D.M."/>
            <person name="Jimenez-Jacinto V."/>
            <person name="Jimenez-Bremont J.F."/>
            <person name="Swaminathan K."/>
            <person name="Moose S.P."/>
            <person name="Guerrero-Gonzalez M.L."/>
            <person name="Marino-Ramirez L."/>
            <person name="Landsman D."/>
            <person name="Rodriguez-Kessler M."/>
            <person name="Delgado-Sanchez P."/>
        </authorList>
    </citation>
    <scope>NUCLEOTIDE SEQUENCE</scope>
    <source>
        <tissue evidence="2">Cladode</tissue>
    </source>
</reference>
<keyword evidence="1" id="KW-0472">Membrane</keyword>